<evidence type="ECO:0000313" key="2">
    <source>
        <dbReference type="Proteomes" id="UP000185781"/>
    </source>
</evidence>
<sequence>MYIGFELKKFNKNFFDYFDYYLNIGNEIFIKHKRIIQKTLNQFEKNDGSLNGDKMQSNWFPKINTDVFLCHSHSDKDLVIAFAGWLKDNFDLEVFVDSCIWGYYKDLQKLIDNRYSKNPQRGLDYDNVLFAASHVNMMLNTALMQMIDNCECVIFINTPNSVKPNEVVNKIISPWIYSELAMTKLITKKSLQSHRVDYINESKVFSELQIEYNLDTKHLCDLSTGDLSRWEGISLKKYNALDYLYKMKS</sequence>
<protein>
    <recommendedName>
        <fullName evidence="3">TIR domain-containing protein</fullName>
    </recommendedName>
</protein>
<organism evidence="1 2">
    <name type="scientific">Chryseobacterium gambrini</name>
    <dbReference type="NCBI Taxonomy" id="373672"/>
    <lineage>
        <taxon>Bacteria</taxon>
        <taxon>Pseudomonadati</taxon>
        <taxon>Bacteroidota</taxon>
        <taxon>Flavobacteriia</taxon>
        <taxon>Flavobacteriales</taxon>
        <taxon>Weeksellaceae</taxon>
        <taxon>Chryseobacterium group</taxon>
        <taxon>Chryseobacterium</taxon>
    </lineage>
</organism>
<dbReference type="InterPro" id="IPR035897">
    <property type="entry name" value="Toll_tir_struct_dom_sf"/>
</dbReference>
<proteinExistence type="predicted"/>
<dbReference type="RefSeq" id="WP_076390475.1">
    <property type="nucleotide sequence ID" value="NZ_FTOV01000001.1"/>
</dbReference>
<dbReference type="Proteomes" id="UP000185781">
    <property type="component" value="Unassembled WGS sequence"/>
</dbReference>
<name>A0A1N7KR78_9FLAO</name>
<evidence type="ECO:0008006" key="3">
    <source>
        <dbReference type="Google" id="ProtNLM"/>
    </source>
</evidence>
<dbReference type="Gene3D" id="3.40.50.10140">
    <property type="entry name" value="Toll/interleukin-1 receptor homology (TIR) domain"/>
    <property type="match status" value="1"/>
</dbReference>
<dbReference type="STRING" id="373672.SAMN05421785_101673"/>
<dbReference type="AlphaFoldDB" id="A0A1N7KR78"/>
<gene>
    <name evidence="1" type="ORF">SAMN05421785_101673</name>
</gene>
<dbReference type="EMBL" id="FTOV01000001">
    <property type="protein sequence ID" value="SIS64006.1"/>
    <property type="molecule type" value="Genomic_DNA"/>
</dbReference>
<accession>A0A1N7KR78</accession>
<evidence type="ECO:0000313" key="1">
    <source>
        <dbReference type="EMBL" id="SIS64006.1"/>
    </source>
</evidence>
<dbReference type="OrthoDB" id="6971689at2"/>
<reference evidence="1 2" key="1">
    <citation type="submission" date="2017-01" db="EMBL/GenBank/DDBJ databases">
        <authorList>
            <person name="Mah S.A."/>
            <person name="Swanson W.J."/>
            <person name="Moy G.W."/>
            <person name="Vacquier V.D."/>
        </authorList>
    </citation>
    <scope>NUCLEOTIDE SEQUENCE [LARGE SCALE GENOMIC DNA]</scope>
    <source>
        <strain evidence="1 2">DSM 18014</strain>
    </source>
</reference>